<accession>F6H0G3</accession>
<reference evidence="2" key="1">
    <citation type="journal article" date="2007" name="Nature">
        <title>The grapevine genome sequence suggests ancestral hexaploidization in major angiosperm phyla.</title>
        <authorList>
            <consortium name="The French-Italian Public Consortium for Grapevine Genome Characterization."/>
            <person name="Jaillon O."/>
            <person name="Aury J.-M."/>
            <person name="Noel B."/>
            <person name="Policriti A."/>
            <person name="Clepet C."/>
            <person name="Casagrande A."/>
            <person name="Choisne N."/>
            <person name="Aubourg S."/>
            <person name="Vitulo N."/>
            <person name="Jubin C."/>
            <person name="Vezzi A."/>
            <person name="Legeai F."/>
            <person name="Hugueney P."/>
            <person name="Dasilva C."/>
            <person name="Horner D."/>
            <person name="Mica E."/>
            <person name="Jublot D."/>
            <person name="Poulain J."/>
            <person name="Bruyere C."/>
            <person name="Billault A."/>
            <person name="Segurens B."/>
            <person name="Gouyvenoux M."/>
            <person name="Ugarte E."/>
            <person name="Cattonaro F."/>
            <person name="Anthouard V."/>
            <person name="Vico V."/>
            <person name="Del Fabbro C."/>
            <person name="Alaux M."/>
            <person name="Di Gaspero G."/>
            <person name="Dumas V."/>
            <person name="Felice N."/>
            <person name="Paillard S."/>
            <person name="Juman I."/>
            <person name="Moroldo M."/>
            <person name="Scalabrin S."/>
            <person name="Canaguier A."/>
            <person name="Le Clainche I."/>
            <person name="Malacrida G."/>
            <person name="Durand E."/>
            <person name="Pesole G."/>
            <person name="Laucou V."/>
            <person name="Chatelet P."/>
            <person name="Merdinoglu D."/>
            <person name="Delledonne M."/>
            <person name="Pezzotti M."/>
            <person name="Lecharny A."/>
            <person name="Scarpelli C."/>
            <person name="Artiguenave F."/>
            <person name="Pe M.E."/>
            <person name="Valle G."/>
            <person name="Morgante M."/>
            <person name="Caboche M."/>
            <person name="Adam-Blondon A.-F."/>
            <person name="Weissenbach J."/>
            <person name="Quetier F."/>
            <person name="Wincker P."/>
        </authorList>
    </citation>
    <scope>NUCLEOTIDE SEQUENCE [LARGE SCALE GENOMIC DNA]</scope>
    <source>
        <strain evidence="2">cv. Pinot noir / PN40024</strain>
    </source>
</reference>
<gene>
    <name evidence="1" type="ordered locus">VIT_18s0001g01460</name>
</gene>
<sequence>MMVGVNQEGAEQKLVTLTEPWPKRPKMVGRLASPKRGLVKMKIFDSIVHPIASMFGSQHAPISSGAPIPTKG</sequence>
<protein>
    <submittedName>
        <fullName evidence="1">Uncharacterized protein</fullName>
    </submittedName>
</protein>
<dbReference type="PaxDb" id="29760-VIT_18s0001g01460.t01"/>
<organism evidence="1 2">
    <name type="scientific">Vitis vinifera</name>
    <name type="common">Grape</name>
    <dbReference type="NCBI Taxonomy" id="29760"/>
    <lineage>
        <taxon>Eukaryota</taxon>
        <taxon>Viridiplantae</taxon>
        <taxon>Streptophyta</taxon>
        <taxon>Embryophyta</taxon>
        <taxon>Tracheophyta</taxon>
        <taxon>Spermatophyta</taxon>
        <taxon>Magnoliopsida</taxon>
        <taxon>eudicotyledons</taxon>
        <taxon>Gunneridae</taxon>
        <taxon>Pentapetalae</taxon>
        <taxon>rosids</taxon>
        <taxon>Vitales</taxon>
        <taxon>Vitaceae</taxon>
        <taxon>Viteae</taxon>
        <taxon>Vitis</taxon>
    </lineage>
</organism>
<keyword evidence="2" id="KW-1185">Reference proteome</keyword>
<name>F6H0G3_VITVI</name>
<dbReference type="AlphaFoldDB" id="F6H0G3"/>
<evidence type="ECO:0000313" key="1">
    <source>
        <dbReference type="EMBL" id="CCB45435.1"/>
    </source>
</evidence>
<evidence type="ECO:0000313" key="2">
    <source>
        <dbReference type="Proteomes" id="UP000009183"/>
    </source>
</evidence>
<dbReference type="HOGENOM" id="CLU_198591_0_0_1"/>
<dbReference type="EMBL" id="FN595227">
    <property type="protein sequence ID" value="CCB45435.1"/>
    <property type="molecule type" value="Genomic_DNA"/>
</dbReference>
<proteinExistence type="predicted"/>
<dbReference type="Proteomes" id="UP000009183">
    <property type="component" value="Chromosome 18"/>
</dbReference>
<dbReference type="InParanoid" id="F6H0G3"/>